<evidence type="ECO:0000256" key="1">
    <source>
        <dbReference type="ARBA" id="ARBA00001974"/>
    </source>
</evidence>
<dbReference type="GO" id="GO:0008720">
    <property type="term" value="F:D-lactate dehydrogenase (NAD+) activity"/>
    <property type="evidence" value="ECO:0007669"/>
    <property type="project" value="TreeGrafter"/>
</dbReference>
<dbReference type="InterPro" id="IPR006094">
    <property type="entry name" value="Oxid_FAD_bind_N"/>
</dbReference>
<dbReference type="VEuPathDB" id="FungiDB:BDV34DRAFT_234469"/>
<dbReference type="GO" id="GO:1903457">
    <property type="term" value="P:lactate catabolic process"/>
    <property type="evidence" value="ECO:0007669"/>
    <property type="project" value="TreeGrafter"/>
</dbReference>
<evidence type="ECO:0008006" key="9">
    <source>
        <dbReference type="Google" id="ProtNLM"/>
    </source>
</evidence>
<dbReference type="Gene3D" id="3.30.465.10">
    <property type="match status" value="2"/>
</dbReference>
<evidence type="ECO:0000256" key="4">
    <source>
        <dbReference type="ARBA" id="ARBA00023002"/>
    </source>
</evidence>
<evidence type="ECO:0000313" key="7">
    <source>
        <dbReference type="EMBL" id="KAB8206923.1"/>
    </source>
</evidence>
<accession>A0A5N6DQV1</accession>
<sequence length="426" mass="48171">MCFLLVKSVGDETNVQIIQSDDGIAQEEYTDPSRAHHMFHILDKTRFISSAVVSPKNVADVQEIIKPANEFEISAWPFFKGRNNGYGGAAPRVPGSLGIAMGKNMDRVLKIDTENVYALLEPGVSYLDLHEYLVKHNFRCKPPHEQEPNESWQLFDYGIDPHSAGIFSQSSLGIVVKMGIWLMPNPGGYQAYMITFPRDKDLDQIVEILQPLRISGVIQNTPKLENVLISAALQSHRSDSTNSNNPLTDLELDEIVITLNVGRRNLYGAIACFSKIPGAKFYLPEDRPCDIVLQTTSDTTQAWGHLFFSSIAKGFDFIGVFVVGAREMHHIVCILFDRKDPDLRHRAYKLIQVLIAKAASRGWREHRAHLALMDQITESYRFDKNAQMQLNEKLKNTLDPKGILCPGKNGIWPANNRKEDWYLYRS</sequence>
<dbReference type="InterPro" id="IPR016169">
    <property type="entry name" value="FAD-bd_PCMH_sub2"/>
</dbReference>
<dbReference type="SUPFAM" id="SSF55103">
    <property type="entry name" value="FAD-linked oxidases, C-terminal domain"/>
    <property type="match status" value="1"/>
</dbReference>
<dbReference type="GO" id="GO:0005739">
    <property type="term" value="C:mitochondrion"/>
    <property type="evidence" value="ECO:0007669"/>
    <property type="project" value="TreeGrafter"/>
</dbReference>
<gene>
    <name evidence="7" type="ORF">BDV34DRAFT_234469</name>
</gene>
<dbReference type="InterPro" id="IPR036318">
    <property type="entry name" value="FAD-bd_PCMH-like_sf"/>
</dbReference>
<dbReference type="InterPro" id="IPR016170">
    <property type="entry name" value="Cytok_DH_C_sf"/>
</dbReference>
<feature type="domain" description="FAD-binding oxidoreductase/transferase type 4 C-terminal" evidence="6">
    <location>
        <begin position="325"/>
        <end position="408"/>
    </location>
</feature>
<keyword evidence="4" id="KW-0560">Oxidoreductase</keyword>
<feature type="domain" description="FAD linked oxidase N-terminal" evidence="5">
    <location>
        <begin position="50"/>
        <end position="140"/>
    </location>
</feature>
<dbReference type="GO" id="GO:0004458">
    <property type="term" value="F:D-lactate dehydrogenase (cytochrome) activity"/>
    <property type="evidence" value="ECO:0007669"/>
    <property type="project" value="TreeGrafter"/>
</dbReference>
<keyword evidence="8" id="KW-1185">Reference proteome</keyword>
<name>A0A5N6DQV1_ASPPA</name>
<organism evidence="7 8">
    <name type="scientific">Aspergillus parasiticus</name>
    <dbReference type="NCBI Taxonomy" id="5067"/>
    <lineage>
        <taxon>Eukaryota</taxon>
        <taxon>Fungi</taxon>
        <taxon>Dikarya</taxon>
        <taxon>Ascomycota</taxon>
        <taxon>Pezizomycotina</taxon>
        <taxon>Eurotiomycetes</taxon>
        <taxon>Eurotiomycetidae</taxon>
        <taxon>Eurotiales</taxon>
        <taxon>Aspergillaceae</taxon>
        <taxon>Aspergillus</taxon>
        <taxon>Aspergillus subgen. Circumdati</taxon>
    </lineage>
</organism>
<protein>
    <recommendedName>
        <fullName evidence="9">FAD-binding PCMH-type domain-containing protein</fullName>
    </recommendedName>
</protein>
<proteinExistence type="predicted"/>
<dbReference type="EMBL" id="ML734960">
    <property type="protein sequence ID" value="KAB8206923.1"/>
    <property type="molecule type" value="Genomic_DNA"/>
</dbReference>
<dbReference type="AlphaFoldDB" id="A0A5N6DQV1"/>
<dbReference type="Pfam" id="PF01565">
    <property type="entry name" value="FAD_binding_4"/>
    <property type="match status" value="1"/>
</dbReference>
<dbReference type="InterPro" id="IPR016167">
    <property type="entry name" value="FAD-bd_PCMH_sub1"/>
</dbReference>
<keyword evidence="2" id="KW-0285">Flavoprotein</keyword>
<reference evidence="7 8" key="1">
    <citation type="submission" date="2019-04" db="EMBL/GenBank/DDBJ databases">
        <title>Fungal friends and foes A comparative genomics study of 23 Aspergillus species from section Flavi.</title>
        <authorList>
            <consortium name="DOE Joint Genome Institute"/>
            <person name="Kjaerbolling I."/>
            <person name="Vesth T.C."/>
            <person name="Frisvad J.C."/>
            <person name="Nybo J.L."/>
            <person name="Theobald S."/>
            <person name="Kildgaard S."/>
            <person name="Petersen T.I."/>
            <person name="Kuo A."/>
            <person name="Sato A."/>
            <person name="Lyhne E.K."/>
            <person name="Kogle M.E."/>
            <person name="Wiebenga A."/>
            <person name="Kun R.S."/>
            <person name="Lubbers R.J."/>
            <person name="Makela M.R."/>
            <person name="Barry K."/>
            <person name="Chovatia M."/>
            <person name="Clum A."/>
            <person name="Daum C."/>
            <person name="Haridas S."/>
            <person name="He G."/>
            <person name="LaButti K."/>
            <person name="Lipzen A."/>
            <person name="Mondo S."/>
            <person name="Pangilinan J."/>
            <person name="Riley R."/>
            <person name="Salamov A."/>
            <person name="Simmons B.A."/>
            <person name="Magnuson J.K."/>
            <person name="Henrissat B."/>
            <person name="Mortensen U.H."/>
            <person name="Larsen T.O."/>
            <person name="De vries R.P."/>
            <person name="Grigoriev I.V."/>
            <person name="Machida M."/>
            <person name="Baker S.E."/>
            <person name="Andersen M.R."/>
        </authorList>
    </citation>
    <scope>NUCLEOTIDE SEQUENCE [LARGE SCALE GENOMIC DNA]</scope>
    <source>
        <strain evidence="7 8">CBS 117618</strain>
    </source>
</reference>
<dbReference type="InterPro" id="IPR016171">
    <property type="entry name" value="Vanillyl_alc_oxidase_C-sub2"/>
</dbReference>
<keyword evidence="3" id="KW-0274">FAD</keyword>
<dbReference type="PANTHER" id="PTHR11748">
    <property type="entry name" value="D-LACTATE DEHYDROGENASE"/>
    <property type="match status" value="1"/>
</dbReference>
<evidence type="ECO:0000256" key="3">
    <source>
        <dbReference type="ARBA" id="ARBA00022827"/>
    </source>
</evidence>
<evidence type="ECO:0000259" key="6">
    <source>
        <dbReference type="Pfam" id="PF02913"/>
    </source>
</evidence>
<dbReference type="Gene3D" id="3.40.462.10">
    <property type="entry name" value="FAD-linked oxidases, C-terminal domain"/>
    <property type="match status" value="2"/>
</dbReference>
<dbReference type="Pfam" id="PF02913">
    <property type="entry name" value="FAD-oxidase_C"/>
    <property type="match status" value="1"/>
</dbReference>
<comment type="cofactor">
    <cofactor evidence="1">
        <name>FAD</name>
        <dbReference type="ChEBI" id="CHEBI:57692"/>
    </cofactor>
</comment>
<dbReference type="Gene3D" id="3.30.43.10">
    <property type="entry name" value="Uridine Diphospho-n-acetylenolpyruvylglucosamine Reductase, domain 2"/>
    <property type="match status" value="1"/>
</dbReference>
<evidence type="ECO:0000256" key="2">
    <source>
        <dbReference type="ARBA" id="ARBA00022630"/>
    </source>
</evidence>
<evidence type="ECO:0000313" key="8">
    <source>
        <dbReference type="Proteomes" id="UP000326532"/>
    </source>
</evidence>
<dbReference type="PANTHER" id="PTHR11748:SF114">
    <property type="entry name" value="ARYL-ALCOHOL OXIDASE VANILLYL-ALCOHOL OXIDASE (AFU_ORTHOLOGUE AFUA_3G09500)-RELATED"/>
    <property type="match status" value="1"/>
</dbReference>
<dbReference type="InterPro" id="IPR016164">
    <property type="entry name" value="FAD-linked_Oxase-like_C"/>
</dbReference>
<evidence type="ECO:0000259" key="5">
    <source>
        <dbReference type="Pfam" id="PF01565"/>
    </source>
</evidence>
<dbReference type="GO" id="GO:0050660">
    <property type="term" value="F:flavin adenine dinucleotide binding"/>
    <property type="evidence" value="ECO:0007669"/>
    <property type="project" value="InterPro"/>
</dbReference>
<dbReference type="InterPro" id="IPR004113">
    <property type="entry name" value="FAD-bd_oxidored_4_C"/>
</dbReference>
<dbReference type="SUPFAM" id="SSF56176">
    <property type="entry name" value="FAD-binding/transporter-associated domain-like"/>
    <property type="match status" value="1"/>
</dbReference>
<dbReference type="Gene3D" id="1.10.45.10">
    <property type="entry name" value="Vanillyl-alcohol Oxidase, Chain A, domain 4"/>
    <property type="match status" value="1"/>
</dbReference>
<dbReference type="Proteomes" id="UP000326532">
    <property type="component" value="Unassembled WGS sequence"/>
</dbReference>